<keyword evidence="1 3" id="KW-0238">DNA-binding</keyword>
<dbReference type="SUPFAM" id="SSF55136">
    <property type="entry name" value="Probable bacterial effector-binding domain"/>
    <property type="match status" value="1"/>
</dbReference>
<dbReference type="EMBL" id="VIWT01000001">
    <property type="protein sequence ID" value="TWF98752.1"/>
    <property type="molecule type" value="Genomic_DNA"/>
</dbReference>
<name>A0A561UHC2_9ACTN</name>
<dbReference type="CDD" id="cd01107">
    <property type="entry name" value="HTH_BmrR"/>
    <property type="match status" value="1"/>
</dbReference>
<dbReference type="PANTHER" id="PTHR30204">
    <property type="entry name" value="REDOX-CYCLING DRUG-SENSING TRANSCRIPTIONAL ACTIVATOR SOXR"/>
    <property type="match status" value="1"/>
</dbReference>
<dbReference type="PROSITE" id="PS50937">
    <property type="entry name" value="HTH_MERR_2"/>
    <property type="match status" value="1"/>
</dbReference>
<dbReference type="InterPro" id="IPR000551">
    <property type="entry name" value="MerR-type_HTH_dom"/>
</dbReference>
<accession>A0A561UHC2</accession>
<dbReference type="Pfam" id="PF06445">
    <property type="entry name" value="GyrI-like"/>
    <property type="match status" value="1"/>
</dbReference>
<dbReference type="InterPro" id="IPR047057">
    <property type="entry name" value="MerR_fam"/>
</dbReference>
<keyword evidence="4" id="KW-1185">Reference proteome</keyword>
<dbReference type="Proteomes" id="UP000317940">
    <property type="component" value="Unassembled WGS sequence"/>
</dbReference>
<dbReference type="GO" id="GO:0003677">
    <property type="term" value="F:DNA binding"/>
    <property type="evidence" value="ECO:0007669"/>
    <property type="project" value="UniProtKB-KW"/>
</dbReference>
<organism evidence="3 4">
    <name type="scientific">Kitasatospora viridis</name>
    <dbReference type="NCBI Taxonomy" id="281105"/>
    <lineage>
        <taxon>Bacteria</taxon>
        <taxon>Bacillati</taxon>
        <taxon>Actinomycetota</taxon>
        <taxon>Actinomycetes</taxon>
        <taxon>Kitasatosporales</taxon>
        <taxon>Streptomycetaceae</taxon>
        <taxon>Kitasatospora</taxon>
    </lineage>
</organism>
<dbReference type="InterPro" id="IPR011256">
    <property type="entry name" value="Reg_factor_effector_dom_sf"/>
</dbReference>
<dbReference type="SMART" id="SM00871">
    <property type="entry name" value="AraC_E_bind"/>
    <property type="match status" value="1"/>
</dbReference>
<dbReference type="OrthoDB" id="7849865at2"/>
<evidence type="ECO:0000256" key="1">
    <source>
        <dbReference type="ARBA" id="ARBA00023125"/>
    </source>
</evidence>
<dbReference type="GO" id="GO:0003700">
    <property type="term" value="F:DNA-binding transcription factor activity"/>
    <property type="evidence" value="ECO:0007669"/>
    <property type="project" value="InterPro"/>
</dbReference>
<dbReference type="SMART" id="SM00422">
    <property type="entry name" value="HTH_MERR"/>
    <property type="match status" value="1"/>
</dbReference>
<evidence type="ECO:0000313" key="4">
    <source>
        <dbReference type="Proteomes" id="UP000317940"/>
    </source>
</evidence>
<dbReference type="Pfam" id="PF13411">
    <property type="entry name" value="MerR_1"/>
    <property type="match status" value="1"/>
</dbReference>
<dbReference type="InterPro" id="IPR010499">
    <property type="entry name" value="AraC_E-bd"/>
</dbReference>
<comment type="caution">
    <text evidence="3">The sequence shown here is derived from an EMBL/GenBank/DDBJ whole genome shotgun (WGS) entry which is preliminary data.</text>
</comment>
<dbReference type="Gene3D" id="1.10.1660.10">
    <property type="match status" value="1"/>
</dbReference>
<dbReference type="SUPFAM" id="SSF46955">
    <property type="entry name" value="Putative DNA-binding domain"/>
    <property type="match status" value="1"/>
</dbReference>
<dbReference type="AlphaFoldDB" id="A0A561UHC2"/>
<evidence type="ECO:0000313" key="3">
    <source>
        <dbReference type="EMBL" id="TWF98752.1"/>
    </source>
</evidence>
<dbReference type="RefSeq" id="WP_145905131.1">
    <property type="nucleotide sequence ID" value="NZ_BAAAMZ010000012.1"/>
</dbReference>
<evidence type="ECO:0000259" key="2">
    <source>
        <dbReference type="PROSITE" id="PS50937"/>
    </source>
</evidence>
<feature type="domain" description="HTH merR-type" evidence="2">
    <location>
        <begin position="5"/>
        <end position="75"/>
    </location>
</feature>
<protein>
    <submittedName>
        <fullName evidence="3">DNA-binding transcriptional MerR regulator</fullName>
    </submittedName>
</protein>
<proteinExistence type="predicted"/>
<dbReference type="PANTHER" id="PTHR30204:SF97">
    <property type="entry name" value="MERR FAMILY REGULATORY PROTEIN"/>
    <property type="match status" value="1"/>
</dbReference>
<dbReference type="InterPro" id="IPR029442">
    <property type="entry name" value="GyrI-like"/>
</dbReference>
<reference evidence="3 4" key="1">
    <citation type="submission" date="2019-06" db="EMBL/GenBank/DDBJ databases">
        <title>Sequencing the genomes of 1000 actinobacteria strains.</title>
        <authorList>
            <person name="Klenk H.-P."/>
        </authorList>
    </citation>
    <scope>NUCLEOTIDE SEQUENCE [LARGE SCALE GENOMIC DNA]</scope>
    <source>
        <strain evidence="3 4">DSM 44826</strain>
    </source>
</reference>
<sequence>MSGMLLPIGDFARATLLTVKTLRHYHQAGLLEPADIDPRTGYRRYTAEQIPAAQVIRRLRDLGMPLEQVRGVLTAPGPNARADLLANHLARLEGELDRTRLAVTALRDLLDGPPQGEVEVRGVPATRALAIREVVDASGAGLWLQGALGELYAVLEAQGAAADGPPGGVYADEVFTHHRGEATVYLPCPAGLRPAGRVVETVLPAVELAVITHAGPPEENDRAYGMLAAHVARHALAVAGPVREHYLVGRRETADRSRWRTEIGWPVFATGRSPRVE</sequence>
<dbReference type="InterPro" id="IPR009061">
    <property type="entry name" value="DNA-bd_dom_put_sf"/>
</dbReference>
<gene>
    <name evidence="3" type="ORF">FHX73_112574</name>
</gene>
<dbReference type="Gene3D" id="3.20.80.10">
    <property type="entry name" value="Regulatory factor, effector binding domain"/>
    <property type="match status" value="1"/>
</dbReference>